<evidence type="ECO:0000256" key="1">
    <source>
        <dbReference type="SAM" id="MobiDB-lite"/>
    </source>
</evidence>
<evidence type="ECO:0000313" key="2">
    <source>
        <dbReference type="EMBL" id="KEH28776.1"/>
    </source>
</evidence>
<dbReference type="AlphaFoldDB" id="A0A072UH90"/>
<dbReference type="EMBL" id="CM001220">
    <property type="protein sequence ID" value="KEH28776.1"/>
    <property type="molecule type" value="Genomic_DNA"/>
</dbReference>
<reference evidence="2 4" key="1">
    <citation type="journal article" date="2011" name="Nature">
        <title>The Medicago genome provides insight into the evolution of rhizobial symbioses.</title>
        <authorList>
            <person name="Young N.D."/>
            <person name="Debelle F."/>
            <person name="Oldroyd G.E."/>
            <person name="Geurts R."/>
            <person name="Cannon S.B."/>
            <person name="Udvardi M.K."/>
            <person name="Benedito V.A."/>
            <person name="Mayer K.F."/>
            <person name="Gouzy J."/>
            <person name="Schoof H."/>
            <person name="Van de Peer Y."/>
            <person name="Proost S."/>
            <person name="Cook D.R."/>
            <person name="Meyers B.C."/>
            <person name="Spannagl M."/>
            <person name="Cheung F."/>
            <person name="De Mita S."/>
            <person name="Krishnakumar V."/>
            <person name="Gundlach H."/>
            <person name="Zhou S."/>
            <person name="Mudge J."/>
            <person name="Bharti A.K."/>
            <person name="Murray J.D."/>
            <person name="Naoumkina M.A."/>
            <person name="Rosen B."/>
            <person name="Silverstein K.A."/>
            <person name="Tang H."/>
            <person name="Rombauts S."/>
            <person name="Zhao P.X."/>
            <person name="Zhou P."/>
            <person name="Barbe V."/>
            <person name="Bardou P."/>
            <person name="Bechner M."/>
            <person name="Bellec A."/>
            <person name="Berger A."/>
            <person name="Berges H."/>
            <person name="Bidwell S."/>
            <person name="Bisseling T."/>
            <person name="Choisne N."/>
            <person name="Couloux A."/>
            <person name="Denny R."/>
            <person name="Deshpande S."/>
            <person name="Dai X."/>
            <person name="Doyle J.J."/>
            <person name="Dudez A.M."/>
            <person name="Farmer A.D."/>
            <person name="Fouteau S."/>
            <person name="Franken C."/>
            <person name="Gibelin C."/>
            <person name="Gish J."/>
            <person name="Goldstein S."/>
            <person name="Gonzalez A.J."/>
            <person name="Green P.J."/>
            <person name="Hallab A."/>
            <person name="Hartog M."/>
            <person name="Hua A."/>
            <person name="Humphray S.J."/>
            <person name="Jeong D.H."/>
            <person name="Jing Y."/>
            <person name="Jocker A."/>
            <person name="Kenton S.M."/>
            <person name="Kim D.J."/>
            <person name="Klee K."/>
            <person name="Lai H."/>
            <person name="Lang C."/>
            <person name="Lin S."/>
            <person name="Macmil S.L."/>
            <person name="Magdelenat G."/>
            <person name="Matthews L."/>
            <person name="McCorrison J."/>
            <person name="Monaghan E.L."/>
            <person name="Mun J.H."/>
            <person name="Najar F.Z."/>
            <person name="Nicholson C."/>
            <person name="Noirot C."/>
            <person name="O'Bleness M."/>
            <person name="Paule C.R."/>
            <person name="Poulain J."/>
            <person name="Prion F."/>
            <person name="Qin B."/>
            <person name="Qu C."/>
            <person name="Retzel E.F."/>
            <person name="Riddle C."/>
            <person name="Sallet E."/>
            <person name="Samain S."/>
            <person name="Samson N."/>
            <person name="Sanders I."/>
            <person name="Saurat O."/>
            <person name="Scarpelli C."/>
            <person name="Schiex T."/>
            <person name="Segurens B."/>
            <person name="Severin A.J."/>
            <person name="Sherrier D.J."/>
            <person name="Shi R."/>
            <person name="Sims S."/>
            <person name="Singer S.R."/>
            <person name="Sinharoy S."/>
            <person name="Sterck L."/>
            <person name="Viollet A."/>
            <person name="Wang B.B."/>
            <person name="Wang K."/>
            <person name="Wang M."/>
            <person name="Wang X."/>
            <person name="Warfsmann J."/>
            <person name="Weissenbach J."/>
            <person name="White D.D."/>
            <person name="White J.D."/>
            <person name="Wiley G.B."/>
            <person name="Wincker P."/>
            <person name="Xing Y."/>
            <person name="Yang L."/>
            <person name="Yao Z."/>
            <person name="Ying F."/>
            <person name="Zhai J."/>
            <person name="Zhou L."/>
            <person name="Zuber A."/>
            <person name="Denarie J."/>
            <person name="Dixon R.A."/>
            <person name="May G.D."/>
            <person name="Schwartz D.C."/>
            <person name="Rogers J."/>
            <person name="Quetier F."/>
            <person name="Town C.D."/>
            <person name="Roe B.A."/>
        </authorList>
    </citation>
    <scope>NUCLEOTIDE SEQUENCE [LARGE SCALE GENOMIC DNA]</scope>
    <source>
        <strain evidence="2">A17</strain>
        <strain evidence="3 4">cv. Jemalong A17</strain>
    </source>
</reference>
<keyword evidence="4" id="KW-1185">Reference proteome</keyword>
<name>A0A072UH90_MEDTR</name>
<evidence type="ECO:0000313" key="4">
    <source>
        <dbReference type="Proteomes" id="UP000002051"/>
    </source>
</evidence>
<evidence type="ECO:0000313" key="3">
    <source>
        <dbReference type="EnsemblPlants" id="KEH28776"/>
    </source>
</evidence>
<sequence>MVHALSDLDSSSDMANQDPIDPSKMIGGMRAMTQSHRRERQSGHIPKRGRGQRGDGSGSSHATQPVSGCVA</sequence>
<dbReference type="HOGENOM" id="CLU_2743801_0_0_1"/>
<feature type="compositionally biased region" description="Polar residues" evidence="1">
    <location>
        <begin position="61"/>
        <end position="71"/>
    </location>
</feature>
<dbReference type="PaxDb" id="3880-AES76265"/>
<gene>
    <name evidence="2" type="ordered locus">MTR_4g011990</name>
</gene>
<reference evidence="3" key="3">
    <citation type="submission" date="2015-04" db="UniProtKB">
        <authorList>
            <consortium name="EnsemblPlants"/>
        </authorList>
    </citation>
    <scope>IDENTIFICATION</scope>
    <source>
        <strain evidence="3">cv. Jemalong A17</strain>
    </source>
</reference>
<dbReference type="Proteomes" id="UP000002051">
    <property type="component" value="Chromosome 4"/>
</dbReference>
<protein>
    <submittedName>
        <fullName evidence="2 3">Uncharacterized protein</fullName>
    </submittedName>
</protein>
<feature type="region of interest" description="Disordered" evidence="1">
    <location>
        <begin position="1"/>
        <end position="71"/>
    </location>
</feature>
<organism evidence="2 4">
    <name type="scientific">Medicago truncatula</name>
    <name type="common">Barrel medic</name>
    <name type="synonym">Medicago tribuloides</name>
    <dbReference type="NCBI Taxonomy" id="3880"/>
    <lineage>
        <taxon>Eukaryota</taxon>
        <taxon>Viridiplantae</taxon>
        <taxon>Streptophyta</taxon>
        <taxon>Embryophyta</taxon>
        <taxon>Tracheophyta</taxon>
        <taxon>Spermatophyta</taxon>
        <taxon>Magnoliopsida</taxon>
        <taxon>eudicotyledons</taxon>
        <taxon>Gunneridae</taxon>
        <taxon>Pentapetalae</taxon>
        <taxon>rosids</taxon>
        <taxon>fabids</taxon>
        <taxon>Fabales</taxon>
        <taxon>Fabaceae</taxon>
        <taxon>Papilionoideae</taxon>
        <taxon>50 kb inversion clade</taxon>
        <taxon>NPAAA clade</taxon>
        <taxon>Hologalegina</taxon>
        <taxon>IRL clade</taxon>
        <taxon>Trifolieae</taxon>
        <taxon>Medicago</taxon>
    </lineage>
</organism>
<proteinExistence type="predicted"/>
<accession>A0A072UH90</accession>
<dbReference type="EnsemblPlants" id="KEH28776">
    <property type="protein sequence ID" value="KEH28776"/>
    <property type="gene ID" value="MTR_4g011990"/>
</dbReference>
<feature type="compositionally biased region" description="Basic residues" evidence="1">
    <location>
        <begin position="35"/>
        <end position="51"/>
    </location>
</feature>
<feature type="compositionally biased region" description="Low complexity" evidence="1">
    <location>
        <begin position="1"/>
        <end position="13"/>
    </location>
</feature>
<reference evidence="2 4" key="2">
    <citation type="journal article" date="2014" name="BMC Genomics">
        <title>An improved genome release (version Mt4.0) for the model legume Medicago truncatula.</title>
        <authorList>
            <person name="Tang H."/>
            <person name="Krishnakumar V."/>
            <person name="Bidwell S."/>
            <person name="Rosen B."/>
            <person name="Chan A."/>
            <person name="Zhou S."/>
            <person name="Gentzbittel L."/>
            <person name="Childs K.L."/>
            <person name="Yandell M."/>
            <person name="Gundlach H."/>
            <person name="Mayer K.F."/>
            <person name="Schwartz D.C."/>
            <person name="Town C.D."/>
        </authorList>
    </citation>
    <scope>GENOME REANNOTATION</scope>
    <source>
        <strain evidence="2">A17</strain>
        <strain evidence="3 4">cv. Jemalong A17</strain>
    </source>
</reference>